<evidence type="ECO:0000313" key="2">
    <source>
        <dbReference type="Proteomes" id="UP000325787"/>
    </source>
</evidence>
<dbReference type="RefSeq" id="WP_033427521.1">
    <property type="nucleotide sequence ID" value="NZ_CP034550.1"/>
</dbReference>
<dbReference type="KEGG" id="ssyi:EKG83_07525"/>
<proteinExistence type="predicted"/>
<name>A0A5Q0GVF7_SACSY</name>
<accession>A0A5Q0GVF7</accession>
<dbReference type="EMBL" id="CP034550">
    <property type="protein sequence ID" value="QFZ17342.1"/>
    <property type="molecule type" value="Genomic_DNA"/>
</dbReference>
<protein>
    <submittedName>
        <fullName evidence="1">Uncharacterized protein</fullName>
    </submittedName>
</protein>
<reference evidence="2" key="1">
    <citation type="journal article" date="2021" name="Curr. Microbiol.">
        <title>Complete genome of nocamycin-producing strain Saccharothrix syringae NRRL B-16468 reveals the biosynthetic potential for secondary metabolites.</title>
        <authorList>
            <person name="Mo X."/>
            <person name="Yang S."/>
        </authorList>
    </citation>
    <scope>NUCLEOTIDE SEQUENCE [LARGE SCALE GENOMIC DNA]</scope>
    <source>
        <strain evidence="2">ATCC 51364 / DSM 43886 / JCM 6844 / KCTC 9398 / NBRC 14523 / NRRL B-16468 / INA 2240</strain>
    </source>
</reference>
<organism evidence="1 2">
    <name type="scientific">Saccharothrix syringae</name>
    <name type="common">Nocardiopsis syringae</name>
    <dbReference type="NCBI Taxonomy" id="103733"/>
    <lineage>
        <taxon>Bacteria</taxon>
        <taxon>Bacillati</taxon>
        <taxon>Actinomycetota</taxon>
        <taxon>Actinomycetes</taxon>
        <taxon>Pseudonocardiales</taxon>
        <taxon>Pseudonocardiaceae</taxon>
        <taxon>Saccharothrix</taxon>
    </lineage>
</organism>
<dbReference type="AlphaFoldDB" id="A0A5Q0GVF7"/>
<sequence length="168" mass="18379">MAIRDGASRLPLDVLAAEDDETSTVRAVFSWSYRALSPAAARLFRLLGPVAGPDVGPRAAAVLAGATEAGTRKVLAELVSTHTVRNEQGKRYSLHDLLRPHAVECTENDEPAEPPPEFTTPQAVSKWWDLEQEDLVAARRRREPTARAWLLTALAVAHCAVRGARRPR</sequence>
<dbReference type="OrthoDB" id="3684626at2"/>
<keyword evidence="2" id="KW-1185">Reference proteome</keyword>
<gene>
    <name evidence="1" type="ORF">EKG83_07525</name>
</gene>
<dbReference type="Proteomes" id="UP000325787">
    <property type="component" value="Chromosome"/>
</dbReference>
<evidence type="ECO:0000313" key="1">
    <source>
        <dbReference type="EMBL" id="QFZ17342.1"/>
    </source>
</evidence>